<comment type="caution">
    <text evidence="1">The sequence shown here is derived from an EMBL/GenBank/DDBJ whole genome shotgun (WGS) entry which is preliminary data.</text>
</comment>
<dbReference type="AlphaFoldDB" id="A0A918QF61"/>
<reference evidence="1" key="2">
    <citation type="submission" date="2020-09" db="EMBL/GenBank/DDBJ databases">
        <authorList>
            <person name="Sun Q."/>
            <person name="Kim S."/>
        </authorList>
    </citation>
    <scope>NUCLEOTIDE SEQUENCE</scope>
    <source>
        <strain evidence="1">KCTC 32296</strain>
    </source>
</reference>
<proteinExistence type="predicted"/>
<reference evidence="1" key="1">
    <citation type="journal article" date="2014" name="Int. J. Syst. Evol. Microbiol.">
        <title>Complete genome sequence of Corynebacterium casei LMG S-19264T (=DSM 44701T), isolated from a smear-ripened cheese.</title>
        <authorList>
            <consortium name="US DOE Joint Genome Institute (JGI-PGF)"/>
            <person name="Walter F."/>
            <person name="Albersmeier A."/>
            <person name="Kalinowski J."/>
            <person name="Ruckert C."/>
        </authorList>
    </citation>
    <scope>NUCLEOTIDE SEQUENCE</scope>
    <source>
        <strain evidence="1">KCTC 32296</strain>
    </source>
</reference>
<dbReference type="Proteomes" id="UP000662572">
    <property type="component" value="Unassembled WGS sequence"/>
</dbReference>
<keyword evidence="2" id="KW-1185">Reference proteome</keyword>
<organism evidence="1 2">
    <name type="scientific">Asticcacaulis endophyticus</name>
    <dbReference type="NCBI Taxonomy" id="1395890"/>
    <lineage>
        <taxon>Bacteria</taxon>
        <taxon>Pseudomonadati</taxon>
        <taxon>Pseudomonadota</taxon>
        <taxon>Alphaproteobacteria</taxon>
        <taxon>Caulobacterales</taxon>
        <taxon>Caulobacteraceae</taxon>
        <taxon>Asticcacaulis</taxon>
    </lineage>
</organism>
<protein>
    <submittedName>
        <fullName evidence="1">Uncharacterized protein</fullName>
    </submittedName>
</protein>
<gene>
    <name evidence="1" type="ORF">GCM10011273_35290</name>
</gene>
<evidence type="ECO:0000313" key="2">
    <source>
        <dbReference type="Proteomes" id="UP000662572"/>
    </source>
</evidence>
<dbReference type="RefSeq" id="WP_189489134.1">
    <property type="nucleotide sequence ID" value="NZ_BMZB01000009.1"/>
</dbReference>
<sequence>MSDFTPLETAVLDNICADYGDFGETLRALLASAKVRERDKTGHGFYTTIAVNKTLPAIAPELTRIDGPDAHMLGMGEGMIMGFILWWEKGYPQSLEGFQYGDAKGDTVDLKSYDLSALRFSHIEPLPKGETEPS</sequence>
<name>A0A918QF61_9CAUL</name>
<evidence type="ECO:0000313" key="1">
    <source>
        <dbReference type="EMBL" id="GGZ45523.1"/>
    </source>
</evidence>
<dbReference type="EMBL" id="BMZB01000009">
    <property type="protein sequence ID" value="GGZ45523.1"/>
    <property type="molecule type" value="Genomic_DNA"/>
</dbReference>
<accession>A0A918QF61</accession>